<dbReference type="RefSeq" id="WP_377571447.1">
    <property type="nucleotide sequence ID" value="NZ_JBHTMP010000020.1"/>
</dbReference>
<evidence type="ECO:0000256" key="1">
    <source>
        <dbReference type="ARBA" id="ARBA00010169"/>
    </source>
</evidence>
<dbReference type="Gene3D" id="3.30.70.120">
    <property type="match status" value="1"/>
</dbReference>
<name>A0ABW3YDB4_9ACTN</name>
<dbReference type="PANTHER" id="PTHR23419:SF8">
    <property type="entry name" value="FI09726P"/>
    <property type="match status" value="1"/>
</dbReference>
<dbReference type="Pfam" id="PF03091">
    <property type="entry name" value="CutA1"/>
    <property type="match status" value="1"/>
</dbReference>
<accession>A0ABW3YDB4</accession>
<organism evidence="2 3">
    <name type="scientific">Micromonospora sonneratiae</name>
    <dbReference type="NCBI Taxonomy" id="1184706"/>
    <lineage>
        <taxon>Bacteria</taxon>
        <taxon>Bacillati</taxon>
        <taxon>Actinomycetota</taxon>
        <taxon>Actinomycetes</taxon>
        <taxon>Micromonosporales</taxon>
        <taxon>Micromonosporaceae</taxon>
        <taxon>Micromonospora</taxon>
    </lineage>
</organism>
<keyword evidence="3" id="KW-1185">Reference proteome</keyword>
<proteinExistence type="inferred from homology"/>
<sequence>MSESSHAGEGDQHMAGYQQVSTTIDSHPAAVELARSAVRARVAACGQVVGPITSTYWWDGEVQEAQEWLVLFKTTEDRSEALIQHLRSAHPYDVAEVICTPITAGNPDYLGWVQRETRV</sequence>
<comment type="caution">
    <text evidence="2">The sequence shown here is derived from an EMBL/GenBank/DDBJ whole genome shotgun (WGS) entry which is preliminary data.</text>
</comment>
<dbReference type="Proteomes" id="UP001597260">
    <property type="component" value="Unassembled WGS sequence"/>
</dbReference>
<dbReference type="EMBL" id="JBHTMP010000020">
    <property type="protein sequence ID" value="MFD1322434.1"/>
    <property type="molecule type" value="Genomic_DNA"/>
</dbReference>
<evidence type="ECO:0000313" key="3">
    <source>
        <dbReference type="Proteomes" id="UP001597260"/>
    </source>
</evidence>
<gene>
    <name evidence="2" type="primary">cutA</name>
    <name evidence="2" type="ORF">ACFQ4H_15155</name>
</gene>
<protein>
    <submittedName>
        <fullName evidence="2">Divalent-cation tolerance protein CutA</fullName>
    </submittedName>
</protein>
<dbReference type="InterPro" id="IPR011322">
    <property type="entry name" value="N-reg_PII-like_a/b"/>
</dbReference>
<comment type="similarity">
    <text evidence="1">Belongs to the CutA family.</text>
</comment>
<dbReference type="InterPro" id="IPR015867">
    <property type="entry name" value="N-reg_PII/ATP_PRibTrfase_C"/>
</dbReference>
<dbReference type="PANTHER" id="PTHR23419">
    <property type="entry name" value="DIVALENT CATION TOLERANCE CUTA-RELATED"/>
    <property type="match status" value="1"/>
</dbReference>
<dbReference type="InterPro" id="IPR004323">
    <property type="entry name" value="Ion_tolerance_CutA"/>
</dbReference>
<dbReference type="SUPFAM" id="SSF54913">
    <property type="entry name" value="GlnB-like"/>
    <property type="match status" value="1"/>
</dbReference>
<evidence type="ECO:0000313" key="2">
    <source>
        <dbReference type="EMBL" id="MFD1322434.1"/>
    </source>
</evidence>
<reference evidence="3" key="1">
    <citation type="journal article" date="2019" name="Int. J. Syst. Evol. Microbiol.">
        <title>The Global Catalogue of Microorganisms (GCM) 10K type strain sequencing project: providing services to taxonomists for standard genome sequencing and annotation.</title>
        <authorList>
            <consortium name="The Broad Institute Genomics Platform"/>
            <consortium name="The Broad Institute Genome Sequencing Center for Infectious Disease"/>
            <person name="Wu L."/>
            <person name="Ma J."/>
        </authorList>
    </citation>
    <scope>NUCLEOTIDE SEQUENCE [LARGE SCALE GENOMIC DNA]</scope>
    <source>
        <strain evidence="3">JCM 31037</strain>
    </source>
</reference>